<sequence>MSSKDEYLKLLDRAYKVVTPRAQRRAEIPKLEVQNLPRRTVVSNLGQIAKRLNRDITHIARFFQKELAAPGMIDGETLIISGERSPKVVEAVYERYLKYYVVCPVCGSIDTILQREGRIYVMRCTACGAVTPVKPL</sequence>
<evidence type="ECO:0000313" key="1">
    <source>
        <dbReference type="EMBL" id="MFB6491223.1"/>
    </source>
</evidence>
<dbReference type="EMBL" id="JZWT02000025">
    <property type="protein sequence ID" value="MFB6491223.1"/>
    <property type="molecule type" value="Genomic_DNA"/>
</dbReference>
<proteinExistence type="predicted"/>
<comment type="caution">
    <text evidence="1">The sequence shown here is derived from an EMBL/GenBank/DDBJ whole genome shotgun (WGS) entry which is preliminary data.</text>
</comment>
<dbReference type="Proteomes" id="UP000033636">
    <property type="component" value="Unassembled WGS sequence"/>
</dbReference>
<name>A0ACC6V2Q0_9CREN</name>
<organism evidence="1 2">
    <name type="scientific">Thermoproteus sp. AZ2</name>
    <dbReference type="NCBI Taxonomy" id="1609232"/>
    <lineage>
        <taxon>Archaea</taxon>
        <taxon>Thermoproteota</taxon>
        <taxon>Thermoprotei</taxon>
        <taxon>Thermoproteales</taxon>
        <taxon>Thermoproteaceae</taxon>
        <taxon>Thermoproteus</taxon>
    </lineage>
</organism>
<evidence type="ECO:0000313" key="2">
    <source>
        <dbReference type="Proteomes" id="UP000033636"/>
    </source>
</evidence>
<keyword evidence="1" id="KW-0396">Initiation factor</keyword>
<keyword evidence="1" id="KW-0648">Protein biosynthesis</keyword>
<accession>A0ACC6V2Q0</accession>
<gene>
    <name evidence="1" type="ORF">TU35_008340</name>
</gene>
<protein>
    <submittedName>
        <fullName evidence="1">Translation initiation factor IF-2 subunit beta</fullName>
    </submittedName>
</protein>
<reference evidence="1" key="1">
    <citation type="submission" date="2024-07" db="EMBL/GenBank/DDBJ databases">
        <title>Metagenome and Metagenome-Assembled Genomes of Archaea from a hot spring from the geothermal field of Los Azufres, Mexico.</title>
        <authorList>
            <person name="Marin-Paredes R."/>
            <person name="Martinez-Romero E."/>
            <person name="Servin-Garciduenas L.E."/>
        </authorList>
    </citation>
    <scope>NUCLEOTIDE SEQUENCE</scope>
</reference>